<dbReference type="SMART" id="SM00701">
    <property type="entry name" value="PGRP"/>
    <property type="match status" value="1"/>
</dbReference>
<proteinExistence type="inferred from homology"/>
<feature type="region of interest" description="Disordered" evidence="2">
    <location>
        <begin position="108"/>
        <end position="133"/>
    </location>
</feature>
<protein>
    <submittedName>
        <fullName evidence="5">LGFP repeat-containing protein</fullName>
    </submittedName>
</protein>
<dbReference type="InterPro" id="IPR013207">
    <property type="entry name" value="LGFP"/>
</dbReference>
<dbReference type="PANTHER" id="PTHR11022:SF41">
    <property type="entry name" value="PEPTIDOGLYCAN-RECOGNITION PROTEIN LC-RELATED"/>
    <property type="match status" value="1"/>
</dbReference>
<reference evidence="5 6" key="1">
    <citation type="submission" date="2021-05" db="EMBL/GenBank/DDBJ databases">
        <title>Mycobacterium acidophilum sp. nov., an extremely acid-tolerant member of the genus Mycobacterium.</title>
        <authorList>
            <person name="Xia J."/>
        </authorList>
    </citation>
    <scope>NUCLEOTIDE SEQUENCE [LARGE SCALE GENOMIC DNA]</scope>
    <source>
        <strain evidence="5 6">M1</strain>
    </source>
</reference>
<dbReference type="RefSeq" id="WP_214094059.1">
    <property type="nucleotide sequence ID" value="NZ_JAHCLR010000038.1"/>
</dbReference>
<dbReference type="InterPro" id="IPR015510">
    <property type="entry name" value="PGRP"/>
</dbReference>
<dbReference type="InterPro" id="IPR002502">
    <property type="entry name" value="Amidase_domain"/>
</dbReference>
<name>A0ABS5RLY5_9MYCO</name>
<dbReference type="SUPFAM" id="SSF55846">
    <property type="entry name" value="N-acetylmuramoyl-L-alanine amidase-like"/>
    <property type="match status" value="1"/>
</dbReference>
<dbReference type="InterPro" id="IPR006619">
    <property type="entry name" value="PGRP_domain_met/bac"/>
</dbReference>
<feature type="domain" description="N-acetylmuramoyl-L-alanine amidase" evidence="3">
    <location>
        <begin position="239"/>
        <end position="403"/>
    </location>
</feature>
<keyword evidence="6" id="KW-1185">Reference proteome</keyword>
<evidence type="ECO:0000256" key="2">
    <source>
        <dbReference type="SAM" id="MobiDB-lite"/>
    </source>
</evidence>
<feature type="domain" description="Peptidoglycan recognition protein family" evidence="4">
    <location>
        <begin position="226"/>
        <end position="374"/>
    </location>
</feature>
<accession>A0ABS5RLY5</accession>
<dbReference type="EMBL" id="JAHCLR010000038">
    <property type="protein sequence ID" value="MBS9535199.1"/>
    <property type="molecule type" value="Genomic_DNA"/>
</dbReference>
<dbReference type="InterPro" id="IPR036505">
    <property type="entry name" value="Amidase/PGRP_sf"/>
</dbReference>
<dbReference type="PANTHER" id="PTHR11022">
    <property type="entry name" value="PEPTIDOGLYCAN RECOGNITION PROTEIN"/>
    <property type="match status" value="1"/>
</dbReference>
<evidence type="ECO:0000256" key="1">
    <source>
        <dbReference type="ARBA" id="ARBA00007553"/>
    </source>
</evidence>
<dbReference type="Pfam" id="PF08310">
    <property type="entry name" value="LGFP"/>
    <property type="match status" value="1"/>
</dbReference>
<sequence>MPSRRPLPTIKLTATIATVLILPWALNSGSGFKSATAPPSAAATKLTQRPLADLEPGVTIREISQDEPFSMVALTGADLTGTSARVRAKRADGSWGPWYATAHEVREERAAGPADPANRSHGTPAPGPDGTEPVFVGRTTAVQIAITRPQAPRKPTAAPGKTAPKKATKGTPKPARTTEPDLGYVPATAAQPLAQGISAVLIAPPKAPLDGQWTPPSAVLAPGQPPNIIPRNHWGAGATGRCGKPVESGPVHAAVVHHTAGNNDYTPGDSADIVRAIYAYHTRTLGWCDIGYNALVDKYGQVFEGRAGGVTRGIMGSHAGGFNRNTWGVSMIGTFDKNPPPPIQLETVGRLLGWRLGLDGTDPRGIAELASAGGSFTHFARGTSLTLPVIIGHRDVDETECPGDSGYASLDVIRGIAAGFSAPPGPEDLIRVMEGGAIHARWLEVGGFDGMLGAPTSPEAIGEGSTKYATFEHGAVYWSPETGAQPVTGAIYDAWATLGYERGVLGLPTSAEIPEPEWVGQNFQHGTLNFDRATGAVIRVVDGVAEELPPRPPEGPPVQLERFSRVIDPLDAG</sequence>
<evidence type="ECO:0000259" key="4">
    <source>
        <dbReference type="SMART" id="SM00701"/>
    </source>
</evidence>
<dbReference type="SMART" id="SM00644">
    <property type="entry name" value="Ami_2"/>
    <property type="match status" value="1"/>
</dbReference>
<evidence type="ECO:0000259" key="3">
    <source>
        <dbReference type="SMART" id="SM00644"/>
    </source>
</evidence>
<dbReference type="CDD" id="cd06583">
    <property type="entry name" value="PGRP"/>
    <property type="match status" value="1"/>
</dbReference>
<dbReference type="Gene3D" id="3.40.80.10">
    <property type="entry name" value="Peptidoglycan recognition protein-like"/>
    <property type="match status" value="1"/>
</dbReference>
<organism evidence="5 6">
    <name type="scientific">Mycolicibacter acidiphilus</name>
    <dbReference type="NCBI Taxonomy" id="2835306"/>
    <lineage>
        <taxon>Bacteria</taxon>
        <taxon>Bacillati</taxon>
        <taxon>Actinomycetota</taxon>
        <taxon>Actinomycetes</taxon>
        <taxon>Mycobacteriales</taxon>
        <taxon>Mycobacteriaceae</taxon>
        <taxon>Mycolicibacter</taxon>
    </lineage>
</organism>
<dbReference type="Proteomes" id="UP001519535">
    <property type="component" value="Unassembled WGS sequence"/>
</dbReference>
<comment type="similarity">
    <text evidence="1">Belongs to the N-acetylmuramoyl-L-alanine amidase 2 family.</text>
</comment>
<feature type="compositionally biased region" description="Low complexity" evidence="2">
    <location>
        <begin position="153"/>
        <end position="162"/>
    </location>
</feature>
<evidence type="ECO:0000313" key="6">
    <source>
        <dbReference type="Proteomes" id="UP001519535"/>
    </source>
</evidence>
<gene>
    <name evidence="5" type="ORF">KIH27_16550</name>
</gene>
<dbReference type="Pfam" id="PF01510">
    <property type="entry name" value="Amidase_2"/>
    <property type="match status" value="1"/>
</dbReference>
<feature type="region of interest" description="Disordered" evidence="2">
    <location>
        <begin position="148"/>
        <end position="180"/>
    </location>
</feature>
<comment type="caution">
    <text evidence="5">The sequence shown here is derived from an EMBL/GenBank/DDBJ whole genome shotgun (WGS) entry which is preliminary data.</text>
</comment>
<evidence type="ECO:0000313" key="5">
    <source>
        <dbReference type="EMBL" id="MBS9535199.1"/>
    </source>
</evidence>